<dbReference type="Pfam" id="PF09724">
    <property type="entry name" value="Dcc1"/>
    <property type="match status" value="1"/>
</dbReference>
<proteinExistence type="inferred from homology"/>
<dbReference type="PANTHER" id="PTHR13395:SF6">
    <property type="entry name" value="SISTER CHROMATID COHESION PROTEIN DCC1"/>
    <property type="match status" value="1"/>
</dbReference>
<evidence type="ECO:0000313" key="5">
    <source>
        <dbReference type="Proteomes" id="UP000237144"/>
    </source>
</evidence>
<dbReference type="PANTHER" id="PTHR13395">
    <property type="entry name" value="SISTER CHROMATID COHESION PROTEIN DCC1-RELATED"/>
    <property type="match status" value="1"/>
</dbReference>
<evidence type="ECO:0000256" key="3">
    <source>
        <dbReference type="SAM" id="MobiDB-lite"/>
    </source>
</evidence>
<dbReference type="Proteomes" id="UP000237144">
    <property type="component" value="Unassembled WGS sequence"/>
</dbReference>
<evidence type="ECO:0008006" key="6">
    <source>
        <dbReference type="Google" id="ProtNLM"/>
    </source>
</evidence>
<dbReference type="GO" id="GO:0006260">
    <property type="term" value="P:DNA replication"/>
    <property type="evidence" value="ECO:0007669"/>
    <property type="project" value="UniProtKB-KW"/>
</dbReference>
<keyword evidence="2" id="KW-0235">DNA replication</keyword>
<dbReference type="STRING" id="741276.A0A2S5B9I2"/>
<dbReference type="GO" id="GO:0000785">
    <property type="term" value="C:chromatin"/>
    <property type="evidence" value="ECO:0007669"/>
    <property type="project" value="TreeGrafter"/>
</dbReference>
<dbReference type="GO" id="GO:0031390">
    <property type="term" value="C:Ctf18 RFC-like complex"/>
    <property type="evidence" value="ECO:0007669"/>
    <property type="project" value="InterPro"/>
</dbReference>
<name>A0A2S5B9I2_9BASI</name>
<comment type="similarity">
    <text evidence="1">Belongs to the DCC1 family.</text>
</comment>
<dbReference type="AlphaFoldDB" id="A0A2S5B9I2"/>
<feature type="compositionally biased region" description="Basic and acidic residues" evidence="3">
    <location>
        <begin position="97"/>
        <end position="113"/>
    </location>
</feature>
<protein>
    <recommendedName>
        <fullName evidence="6">Sister chromatid cohesion protein DCC1</fullName>
    </recommendedName>
</protein>
<dbReference type="GO" id="GO:0034088">
    <property type="term" value="P:maintenance of mitotic sister chromatid cohesion"/>
    <property type="evidence" value="ECO:0007669"/>
    <property type="project" value="TreeGrafter"/>
</dbReference>
<dbReference type="InterPro" id="IPR019128">
    <property type="entry name" value="Dcc1"/>
</dbReference>
<accession>A0A2S5B9I2</accession>
<dbReference type="EMBL" id="PJQD01000038">
    <property type="protein sequence ID" value="POY73435.1"/>
    <property type="molecule type" value="Genomic_DNA"/>
</dbReference>
<keyword evidence="5" id="KW-1185">Reference proteome</keyword>
<comment type="caution">
    <text evidence="4">The sequence shown here is derived from an EMBL/GenBank/DDBJ whole genome shotgun (WGS) entry which is preliminary data.</text>
</comment>
<reference evidence="4 5" key="1">
    <citation type="journal article" date="2018" name="Front. Microbiol.">
        <title>Prospects for Fungal Bioremediation of Acidic Radioactive Waste Sites: Characterization and Genome Sequence of Rhodotorula taiwanensis MD1149.</title>
        <authorList>
            <person name="Tkavc R."/>
            <person name="Matrosova V.Y."/>
            <person name="Grichenko O.E."/>
            <person name="Gostincar C."/>
            <person name="Volpe R.P."/>
            <person name="Klimenkova P."/>
            <person name="Gaidamakova E.K."/>
            <person name="Zhou C.E."/>
            <person name="Stewart B.J."/>
            <person name="Lyman M.G."/>
            <person name="Malfatti S.A."/>
            <person name="Rubinfeld B."/>
            <person name="Courtot M."/>
            <person name="Singh J."/>
            <person name="Dalgard C.L."/>
            <person name="Hamilton T."/>
            <person name="Frey K.G."/>
            <person name="Gunde-Cimerman N."/>
            <person name="Dugan L."/>
            <person name="Daly M.J."/>
        </authorList>
    </citation>
    <scope>NUCLEOTIDE SEQUENCE [LARGE SCALE GENOMIC DNA]</scope>
    <source>
        <strain evidence="4 5">MD1149</strain>
    </source>
</reference>
<organism evidence="4 5">
    <name type="scientific">Rhodotorula taiwanensis</name>
    <dbReference type="NCBI Taxonomy" id="741276"/>
    <lineage>
        <taxon>Eukaryota</taxon>
        <taxon>Fungi</taxon>
        <taxon>Dikarya</taxon>
        <taxon>Basidiomycota</taxon>
        <taxon>Pucciniomycotina</taxon>
        <taxon>Microbotryomycetes</taxon>
        <taxon>Sporidiobolales</taxon>
        <taxon>Sporidiobolaceae</taxon>
        <taxon>Rhodotorula</taxon>
    </lineage>
</organism>
<evidence type="ECO:0000313" key="4">
    <source>
        <dbReference type="EMBL" id="POY73435.1"/>
    </source>
</evidence>
<evidence type="ECO:0000256" key="1">
    <source>
        <dbReference type="ARBA" id="ARBA00007017"/>
    </source>
</evidence>
<gene>
    <name evidence="4" type="ORF">BMF94_3773</name>
</gene>
<sequence length="422" mass="45897">MTTADRLVQVADTPDRAKPTYQLLALPPALLKHLTDSIASDTGSQEPIPLEIRGAGSDSAVLVTLNQTYSLRGVQNSNSLCVCSTASTSKRYLGAAHDSKSDSAEEPPAKRHKDEAVEIETVLHETLEVVPTVARLERLETLLRGTEFLGDDAEAVAGSVQFLTFDDLRSRLPASDAEIRTALVRLRVVTKDGFLRPLPPAYLRQLLPAVLSTLPLPAHLAHPDAARKKKGTADKGKGPEIRALAVEADEQDLIDALDAVECGDEDLARQVLGFFGTRDASGKRTKWALDATALIKELGIVIMAEGGFGQQPLAPLSDKWKSLAGGFAPVCDMGLLAGLHLFRPAPLSTVQYLPPARLSPDPATRFAELFTLQPRWLETEMSLFVDDLTGGDKKKRDALVLKFVRKVKEKDVTFWTARNLWA</sequence>
<dbReference type="OrthoDB" id="276989at2759"/>
<dbReference type="GO" id="GO:0000775">
    <property type="term" value="C:chromosome, centromeric region"/>
    <property type="evidence" value="ECO:0007669"/>
    <property type="project" value="TreeGrafter"/>
</dbReference>
<evidence type="ECO:0000256" key="2">
    <source>
        <dbReference type="ARBA" id="ARBA00022705"/>
    </source>
</evidence>
<feature type="region of interest" description="Disordered" evidence="3">
    <location>
        <begin position="94"/>
        <end position="113"/>
    </location>
</feature>